<dbReference type="EMBL" id="MK524490">
    <property type="protein sequence ID" value="QBI96496.1"/>
    <property type="molecule type" value="Genomic_DNA"/>
</dbReference>
<reference evidence="1 2" key="1">
    <citation type="submission" date="2019-02" db="EMBL/GenBank/DDBJ databases">
        <authorList>
            <person name="Segura-Totten M."/>
            <person name="Shanks R.A."/>
            <person name="Colston L.E."/>
            <person name="Shook K.D."/>
            <person name="Corbett J.M."/>
            <person name="Lewis V.R."/>
            <person name="Arthur A.C.D."/>
            <person name="Roscher J.E."/>
            <person name="Garlena R.A."/>
            <person name="Russell D.A."/>
            <person name="Pope W.H."/>
            <person name="Jacobs-Sera D."/>
            <person name="Hatfull G.F."/>
        </authorList>
    </citation>
    <scope>NUCLEOTIDE SEQUENCE [LARGE SCALE GENOMIC DNA]</scope>
</reference>
<gene>
    <name evidence="1" type="primary">41</name>
    <name evidence="1" type="ORF">SEA_DONNY_41</name>
</gene>
<proteinExistence type="predicted"/>
<accession>A0A481VRN3</accession>
<evidence type="ECO:0000313" key="1">
    <source>
        <dbReference type="EMBL" id="QBI96496.1"/>
    </source>
</evidence>
<organism evidence="1 2">
    <name type="scientific">Mycobacterium phage Donny</name>
    <dbReference type="NCBI Taxonomy" id="2530126"/>
    <lineage>
        <taxon>Viruses</taxon>
        <taxon>Duplodnaviria</taxon>
        <taxon>Heunggongvirae</taxon>
        <taxon>Uroviricota</taxon>
        <taxon>Caudoviricetes</taxon>
        <taxon>Bclasvirinae</taxon>
        <taxon>Acadianvirus</taxon>
        <taxon>Acadianvirus acadian</taxon>
    </lineage>
</organism>
<evidence type="ECO:0000313" key="2">
    <source>
        <dbReference type="Proteomes" id="UP000291464"/>
    </source>
</evidence>
<name>A0A481VRN3_9CAUD</name>
<protein>
    <submittedName>
        <fullName evidence="1">Uncharacterized protein</fullName>
    </submittedName>
</protein>
<sequence length="383" mass="40080">MPPVLRRGAEPPITSIIRGTTPINEIRRGSTLIWSRSVIHDGFDLGGILERWINELRSGDLGALCLDVTGTLVDGLGNAIGTTVDYVEGGVNGLGKLVNNAGTSLVDAYCGAWGGSVAPDGLIGLVNGIPIFGPILGDWLSGEFDIESIIGQIPVVSEIGRLIGLFPDVEGNLLDPLNYVVNAAGEVIGVLSCGEFKPTGGVFEGVCFVIGSVGNAARMLVPDGLMSLNKQVSRVRHETVLPGDDGFIETRIAELGDPGYVTQLFRRYANDGSGARGVGLDFRNSQVSIVRRVASADVLVAPNIASFGPNDTFRLTQTGNLHSLIKNGEPVLSPSGSEVTWNDATGTAATGASNRSVAMMMQSAKELSGSRLFSPSLDYVDAA</sequence>
<dbReference type="Proteomes" id="UP000291464">
    <property type="component" value="Segment"/>
</dbReference>